<feature type="transmembrane region" description="Helical" evidence="1">
    <location>
        <begin position="187"/>
        <end position="210"/>
    </location>
</feature>
<evidence type="ECO:0000313" key="3">
    <source>
        <dbReference type="Proteomes" id="UP001373714"/>
    </source>
</evidence>
<dbReference type="AlphaFoldDB" id="A0AAV9VB49"/>
<evidence type="ECO:0000313" key="2">
    <source>
        <dbReference type="EMBL" id="KAK6358116.1"/>
    </source>
</evidence>
<reference evidence="2 3" key="1">
    <citation type="submission" date="2019-10" db="EMBL/GenBank/DDBJ databases">
        <authorList>
            <person name="Palmer J.M."/>
        </authorList>
    </citation>
    <scope>NUCLEOTIDE SEQUENCE [LARGE SCALE GENOMIC DNA]</scope>
    <source>
        <strain evidence="2 3">TWF730</strain>
    </source>
</reference>
<sequence>MTRPIMLRQRKGESVKGTFQLFHKWAADVNVVVKDKNYKRPGLGRGRSLDPHPPKNPKFHLKAVKGKRRRILMQNDDTITGEYPSHDQDWSDVLGNESDDSDYFDEPWYFKIDTKAPRRSILEDYKPQAYPPAGEEDTEFKYISYVIQDGIKYGYPILPLMKRFLIEGAERRRPRLTYWDWGMKHKLMIFAHCLWVTLYVAPIFICLAFYPPANTVETKHGIVWPAGYSQKYDVNGMDQPFHFWPPHQKQKIGWTKATLIGYGFFFACNFVAIAVNAYFNPPWEKK</sequence>
<organism evidence="2 3">
    <name type="scientific">Orbilia blumenaviensis</name>
    <dbReference type="NCBI Taxonomy" id="1796055"/>
    <lineage>
        <taxon>Eukaryota</taxon>
        <taxon>Fungi</taxon>
        <taxon>Dikarya</taxon>
        <taxon>Ascomycota</taxon>
        <taxon>Pezizomycotina</taxon>
        <taxon>Orbiliomycetes</taxon>
        <taxon>Orbiliales</taxon>
        <taxon>Orbiliaceae</taxon>
        <taxon>Orbilia</taxon>
    </lineage>
</organism>
<keyword evidence="1" id="KW-1133">Transmembrane helix</keyword>
<feature type="transmembrane region" description="Helical" evidence="1">
    <location>
        <begin position="259"/>
        <end position="279"/>
    </location>
</feature>
<dbReference type="EMBL" id="JAVHNS010000004">
    <property type="protein sequence ID" value="KAK6358116.1"/>
    <property type="molecule type" value="Genomic_DNA"/>
</dbReference>
<protein>
    <submittedName>
        <fullName evidence="2">Uncharacterized protein</fullName>
    </submittedName>
</protein>
<accession>A0AAV9VB49</accession>
<evidence type="ECO:0000256" key="1">
    <source>
        <dbReference type="SAM" id="Phobius"/>
    </source>
</evidence>
<keyword evidence="1" id="KW-0472">Membrane</keyword>
<dbReference type="Proteomes" id="UP001373714">
    <property type="component" value="Unassembled WGS sequence"/>
</dbReference>
<proteinExistence type="predicted"/>
<name>A0AAV9VB49_9PEZI</name>
<comment type="caution">
    <text evidence="2">The sequence shown here is derived from an EMBL/GenBank/DDBJ whole genome shotgun (WGS) entry which is preliminary data.</text>
</comment>
<keyword evidence="3" id="KW-1185">Reference proteome</keyword>
<gene>
    <name evidence="2" type="ORF">TWF730_007471</name>
</gene>
<keyword evidence="1" id="KW-0812">Transmembrane</keyword>